<name>A0A195AU61_9HYME</name>
<keyword evidence="2" id="KW-1185">Reference proteome</keyword>
<organism evidence="1 2">
    <name type="scientific">Atta colombica</name>
    <dbReference type="NCBI Taxonomy" id="520822"/>
    <lineage>
        <taxon>Eukaryota</taxon>
        <taxon>Metazoa</taxon>
        <taxon>Ecdysozoa</taxon>
        <taxon>Arthropoda</taxon>
        <taxon>Hexapoda</taxon>
        <taxon>Insecta</taxon>
        <taxon>Pterygota</taxon>
        <taxon>Neoptera</taxon>
        <taxon>Endopterygota</taxon>
        <taxon>Hymenoptera</taxon>
        <taxon>Apocrita</taxon>
        <taxon>Aculeata</taxon>
        <taxon>Formicoidea</taxon>
        <taxon>Formicidae</taxon>
        <taxon>Myrmicinae</taxon>
        <taxon>Atta</taxon>
    </lineage>
</organism>
<dbReference type="EMBL" id="KQ976741">
    <property type="protein sequence ID" value="KYM75565.1"/>
    <property type="molecule type" value="Genomic_DNA"/>
</dbReference>
<evidence type="ECO:0000313" key="2">
    <source>
        <dbReference type="Proteomes" id="UP000078540"/>
    </source>
</evidence>
<dbReference type="Proteomes" id="UP000078540">
    <property type="component" value="Unassembled WGS sequence"/>
</dbReference>
<evidence type="ECO:0000313" key="1">
    <source>
        <dbReference type="EMBL" id="KYM75565.1"/>
    </source>
</evidence>
<protein>
    <submittedName>
        <fullName evidence="1">Uncharacterized protein</fullName>
    </submittedName>
</protein>
<gene>
    <name evidence="1" type="ORF">ALC53_13993</name>
</gene>
<proteinExistence type="predicted"/>
<reference evidence="1 2" key="1">
    <citation type="submission" date="2015-09" db="EMBL/GenBank/DDBJ databases">
        <title>Atta colombica WGS genome.</title>
        <authorList>
            <person name="Nygaard S."/>
            <person name="Hu H."/>
            <person name="Boomsma J."/>
            <person name="Zhang G."/>
        </authorList>
    </citation>
    <scope>NUCLEOTIDE SEQUENCE [LARGE SCALE GENOMIC DNA]</scope>
    <source>
        <strain evidence="1">Treedump-2</strain>
        <tissue evidence="1">Whole body</tissue>
    </source>
</reference>
<accession>A0A195AU61</accession>
<sequence length="230" mass="26120">MSGRAIRHCSNTSLSATVAAGGMSLCKVLGNTQPLEGEGYYQLSELSVPRMHGHTYCQIPFHGVRSMLRRTVNRALTLVTRISPLSHDTSARACRSGKRPYQADPPALKTTQIDFRGMSLMCRDHDITDEFEFPHELEILFETRKITYNLNWDTNDPVRNETTWIISMGPKTQVKVLKGKSDFEVEKIDPRHFVPLLFQSLCSPREGDVKGVEKITWLLYKVLGILSRIR</sequence>
<dbReference type="AlphaFoldDB" id="A0A195AU61"/>